<evidence type="ECO:0000256" key="1">
    <source>
        <dbReference type="SAM" id="Phobius"/>
    </source>
</evidence>
<feature type="transmembrane region" description="Helical" evidence="1">
    <location>
        <begin position="47"/>
        <end position="66"/>
    </location>
</feature>
<sequence length="149" mass="15008">MNPARLRRGAVLSLFSATAGFVAVIVYDTVAYGSDGEAGISVVLTEMALFAAIVFAGVVAATHVSVRHVRRIVRQGAVAVPLNWAAAVVPAALAFSPFLGGLGRAVDLVLAAGPFLLPGQLAAVAVTVIVNARSRAAAPGRDGDGGYGV</sequence>
<evidence type="ECO:0000313" key="5">
    <source>
        <dbReference type="Proteomes" id="UP001501427"/>
    </source>
</evidence>
<evidence type="ECO:0000313" key="2">
    <source>
        <dbReference type="EMBL" id="GAA0546388.1"/>
    </source>
</evidence>
<proteinExistence type="predicted"/>
<dbReference type="RefSeq" id="WP_184879963.1">
    <property type="nucleotide sequence ID" value="NZ_BAAAHD010000002.1"/>
</dbReference>
<organism evidence="3 4">
    <name type="scientific">Actinomadura livida</name>
    <dbReference type="NCBI Taxonomy" id="79909"/>
    <lineage>
        <taxon>Bacteria</taxon>
        <taxon>Bacillati</taxon>
        <taxon>Actinomycetota</taxon>
        <taxon>Actinomycetes</taxon>
        <taxon>Streptosporangiales</taxon>
        <taxon>Thermomonosporaceae</taxon>
        <taxon>Actinomadura</taxon>
    </lineage>
</organism>
<dbReference type="EMBL" id="JACHMV010000001">
    <property type="protein sequence ID" value="MBB4772493.1"/>
    <property type="molecule type" value="Genomic_DNA"/>
</dbReference>
<dbReference type="EMBL" id="BAAAHD010000002">
    <property type="protein sequence ID" value="GAA0546388.1"/>
    <property type="molecule type" value="Genomic_DNA"/>
</dbReference>
<keyword evidence="1" id="KW-1133">Transmembrane helix</keyword>
<accession>A0A7W7MVF0</accession>
<reference evidence="2" key="3">
    <citation type="submission" date="2023-12" db="EMBL/GenBank/DDBJ databases">
        <authorList>
            <person name="Sun Q."/>
            <person name="Inoue M."/>
        </authorList>
    </citation>
    <scope>NUCLEOTIDE SEQUENCE</scope>
    <source>
        <strain evidence="2">JCM 10667</strain>
    </source>
</reference>
<keyword evidence="1" id="KW-0472">Membrane</keyword>
<keyword evidence="1" id="KW-0812">Transmembrane</keyword>
<feature type="transmembrane region" description="Helical" evidence="1">
    <location>
        <begin position="111"/>
        <end position="132"/>
    </location>
</feature>
<name>A0A7W7MVF0_9ACTN</name>
<evidence type="ECO:0000313" key="3">
    <source>
        <dbReference type="EMBL" id="MBB4772493.1"/>
    </source>
</evidence>
<reference evidence="3 4" key="2">
    <citation type="submission" date="2020-08" db="EMBL/GenBank/DDBJ databases">
        <title>Sequencing the genomes of 1000 actinobacteria strains.</title>
        <authorList>
            <person name="Klenk H.-P."/>
        </authorList>
    </citation>
    <scope>NUCLEOTIDE SEQUENCE [LARGE SCALE GENOMIC DNA]</scope>
    <source>
        <strain evidence="3 4">DSM 44772</strain>
    </source>
</reference>
<gene>
    <name evidence="3" type="ORF">F4557_000911</name>
    <name evidence="2" type="ORF">GCM10009546_05570</name>
</gene>
<dbReference type="AlphaFoldDB" id="A0A7W7MVF0"/>
<feature type="transmembrane region" description="Helical" evidence="1">
    <location>
        <begin position="9"/>
        <end position="27"/>
    </location>
</feature>
<feature type="transmembrane region" description="Helical" evidence="1">
    <location>
        <begin position="78"/>
        <end position="99"/>
    </location>
</feature>
<protein>
    <submittedName>
        <fullName evidence="3">Uncharacterized protein</fullName>
    </submittedName>
</protein>
<comment type="caution">
    <text evidence="3">The sequence shown here is derived from an EMBL/GenBank/DDBJ whole genome shotgun (WGS) entry which is preliminary data.</text>
</comment>
<dbReference type="Proteomes" id="UP000549343">
    <property type="component" value="Unassembled WGS sequence"/>
</dbReference>
<dbReference type="Proteomes" id="UP001501427">
    <property type="component" value="Unassembled WGS sequence"/>
</dbReference>
<evidence type="ECO:0000313" key="4">
    <source>
        <dbReference type="Proteomes" id="UP000549343"/>
    </source>
</evidence>
<reference evidence="2 5" key="1">
    <citation type="journal article" date="2019" name="Int. J. Syst. Evol. Microbiol.">
        <title>The Global Catalogue of Microorganisms (GCM) 10K type strain sequencing project: providing services to taxonomists for standard genome sequencing and annotation.</title>
        <authorList>
            <consortium name="The Broad Institute Genomics Platform"/>
            <consortium name="The Broad Institute Genome Sequencing Center for Infectious Disease"/>
            <person name="Wu L."/>
            <person name="Ma J."/>
        </authorList>
    </citation>
    <scope>NUCLEOTIDE SEQUENCE [LARGE SCALE GENOMIC DNA]</scope>
    <source>
        <strain evidence="2 5">JCM 10667</strain>
    </source>
</reference>
<keyword evidence="5" id="KW-1185">Reference proteome</keyword>